<sequence length="361" mass="40854">MQSSINLLHFQCIENSTECILRLHISEKNCWVCSYGKLLQQRQYIELSDELCRLANHDWRYHPQIKYFVAQLFAGAILFNTDNHQAVILNAIEAYGRKKTVVIHREQFGVKKGTAIDTSLPPAFKTRYTDVWPTTLNTSDGKKLVIGTQSCNLLVTSSLRLDKEDKPCLGATTMNFDLCGKVESLTCAIYLDSESVTRSLALGNDPTARCISNIDYVYQMRQLNSKYNDTTTYFLTRCSSHFARSHATQPYTMFTLADCNSTRSPGATLFNTISCDVLESDNSAKLDKELIFELQAASTGRMKEIMDSIAIMFDKKQHIPIMKNTKFSKHLENLAVLLHPYLANANKSTQTAILQQFCCTE</sequence>
<organism evidence="1 2">
    <name type="scientific">Rhizopus delemar (strain RA 99-880 / ATCC MYA-4621 / FGSC 9543 / NRRL 43880)</name>
    <name type="common">Mucormycosis agent</name>
    <name type="synonym">Rhizopus arrhizus var. delemar</name>
    <dbReference type="NCBI Taxonomy" id="246409"/>
    <lineage>
        <taxon>Eukaryota</taxon>
        <taxon>Fungi</taxon>
        <taxon>Fungi incertae sedis</taxon>
        <taxon>Mucoromycota</taxon>
        <taxon>Mucoromycotina</taxon>
        <taxon>Mucoromycetes</taxon>
        <taxon>Mucorales</taxon>
        <taxon>Mucorineae</taxon>
        <taxon>Rhizopodaceae</taxon>
        <taxon>Rhizopus</taxon>
    </lineage>
</organism>
<accession>I1CIJ6</accession>
<protein>
    <submittedName>
        <fullName evidence="1">Uncharacterized protein</fullName>
    </submittedName>
</protein>
<dbReference type="RefSeq" id="XP_067523672.1">
    <property type="nucleotide sequence ID" value="XM_067667571.1"/>
</dbReference>
<proteinExistence type="predicted"/>
<dbReference type="InParanoid" id="I1CIJ6"/>
<dbReference type="AlphaFoldDB" id="I1CIJ6"/>
<dbReference type="OrthoDB" id="2435739at2759"/>
<dbReference type="VEuPathDB" id="FungiDB:RO3G_12987"/>
<dbReference type="OMA" id="IATEVHT"/>
<keyword evidence="2" id="KW-1185">Reference proteome</keyword>
<dbReference type="GeneID" id="93619952"/>
<evidence type="ECO:0000313" key="2">
    <source>
        <dbReference type="Proteomes" id="UP000009138"/>
    </source>
</evidence>
<dbReference type="STRING" id="246409.I1CIJ6"/>
<reference evidence="1 2" key="1">
    <citation type="journal article" date="2009" name="PLoS Genet.">
        <title>Genomic analysis of the basal lineage fungus Rhizopus oryzae reveals a whole-genome duplication.</title>
        <authorList>
            <person name="Ma L.-J."/>
            <person name="Ibrahim A.S."/>
            <person name="Skory C."/>
            <person name="Grabherr M.G."/>
            <person name="Burger G."/>
            <person name="Butler M."/>
            <person name="Elias M."/>
            <person name="Idnurm A."/>
            <person name="Lang B.F."/>
            <person name="Sone T."/>
            <person name="Abe A."/>
            <person name="Calvo S.E."/>
            <person name="Corrochano L.M."/>
            <person name="Engels R."/>
            <person name="Fu J."/>
            <person name="Hansberg W."/>
            <person name="Kim J.-M."/>
            <person name="Kodira C.D."/>
            <person name="Koehrsen M.J."/>
            <person name="Liu B."/>
            <person name="Miranda-Saavedra D."/>
            <person name="O'Leary S."/>
            <person name="Ortiz-Castellanos L."/>
            <person name="Poulter R."/>
            <person name="Rodriguez-Romero J."/>
            <person name="Ruiz-Herrera J."/>
            <person name="Shen Y.-Q."/>
            <person name="Zeng Q."/>
            <person name="Galagan J."/>
            <person name="Birren B.W."/>
            <person name="Cuomo C.A."/>
            <person name="Wickes B.L."/>
        </authorList>
    </citation>
    <scope>NUCLEOTIDE SEQUENCE [LARGE SCALE GENOMIC DNA]</scope>
    <source>
        <strain evidence="2">RA 99-880 / ATCC MYA-4621 / FGSC 9543 / NRRL 43880</strain>
    </source>
</reference>
<dbReference type="Proteomes" id="UP000009138">
    <property type="component" value="Unassembled WGS sequence"/>
</dbReference>
<evidence type="ECO:0000313" key="1">
    <source>
        <dbReference type="EMBL" id="EIE88276.1"/>
    </source>
</evidence>
<gene>
    <name evidence="1" type="ORF">RO3G_12987</name>
</gene>
<name>I1CIJ6_RHIO9</name>
<dbReference type="EMBL" id="CH476742">
    <property type="protein sequence ID" value="EIE88276.1"/>
    <property type="molecule type" value="Genomic_DNA"/>
</dbReference>